<evidence type="ECO:0000313" key="2">
    <source>
        <dbReference type="EMBL" id="KAK8547606.1"/>
    </source>
</evidence>
<name>A0ABR2DVD9_9ROSI</name>
<sequence>MESSRNMKGDMEDNGKSKNLSPLMESTQKNFEKGDILVKHIGGYQFLIEFKVKEMFKKMEDLEQEEFIDDLVQVEVCDKVFNVRVSEFGPPPKYDQIKKTPHPMVNLKISKLSSEVASSEECESVSPMATQKDNIIDSTETLNSIYIGNSDGVNDIIGETNSLNSLGEFELNAMAGDANGN</sequence>
<dbReference type="EMBL" id="JBBPBM010000022">
    <property type="protein sequence ID" value="KAK8547606.1"/>
    <property type="molecule type" value="Genomic_DNA"/>
</dbReference>
<feature type="compositionally biased region" description="Basic and acidic residues" evidence="1">
    <location>
        <begin position="1"/>
        <end position="16"/>
    </location>
</feature>
<dbReference type="Proteomes" id="UP001472677">
    <property type="component" value="Unassembled WGS sequence"/>
</dbReference>
<accession>A0ABR2DVD9</accession>
<proteinExistence type="predicted"/>
<comment type="caution">
    <text evidence="2">The sequence shown here is derived from an EMBL/GenBank/DDBJ whole genome shotgun (WGS) entry which is preliminary data.</text>
</comment>
<gene>
    <name evidence="2" type="ORF">V6N12_031740</name>
</gene>
<organism evidence="2 3">
    <name type="scientific">Hibiscus sabdariffa</name>
    <name type="common">roselle</name>
    <dbReference type="NCBI Taxonomy" id="183260"/>
    <lineage>
        <taxon>Eukaryota</taxon>
        <taxon>Viridiplantae</taxon>
        <taxon>Streptophyta</taxon>
        <taxon>Embryophyta</taxon>
        <taxon>Tracheophyta</taxon>
        <taxon>Spermatophyta</taxon>
        <taxon>Magnoliopsida</taxon>
        <taxon>eudicotyledons</taxon>
        <taxon>Gunneridae</taxon>
        <taxon>Pentapetalae</taxon>
        <taxon>rosids</taxon>
        <taxon>malvids</taxon>
        <taxon>Malvales</taxon>
        <taxon>Malvaceae</taxon>
        <taxon>Malvoideae</taxon>
        <taxon>Hibiscus</taxon>
    </lineage>
</organism>
<protein>
    <submittedName>
        <fullName evidence="2">Uncharacterized protein</fullName>
    </submittedName>
</protein>
<reference evidence="2 3" key="1">
    <citation type="journal article" date="2024" name="G3 (Bethesda)">
        <title>Genome assembly of Hibiscus sabdariffa L. provides insights into metabolisms of medicinal natural products.</title>
        <authorList>
            <person name="Kim T."/>
        </authorList>
    </citation>
    <scope>NUCLEOTIDE SEQUENCE [LARGE SCALE GENOMIC DNA]</scope>
    <source>
        <strain evidence="2">TK-2024</strain>
        <tissue evidence="2">Old leaves</tissue>
    </source>
</reference>
<keyword evidence="3" id="KW-1185">Reference proteome</keyword>
<evidence type="ECO:0000313" key="3">
    <source>
        <dbReference type="Proteomes" id="UP001472677"/>
    </source>
</evidence>
<feature type="region of interest" description="Disordered" evidence="1">
    <location>
        <begin position="1"/>
        <end position="22"/>
    </location>
</feature>
<evidence type="ECO:0000256" key="1">
    <source>
        <dbReference type="SAM" id="MobiDB-lite"/>
    </source>
</evidence>